<evidence type="ECO:0008006" key="3">
    <source>
        <dbReference type="Google" id="ProtNLM"/>
    </source>
</evidence>
<gene>
    <name evidence="1" type="ORF">ACFQ2J_05615</name>
</gene>
<accession>A0ABW3KYR6</accession>
<dbReference type="RefSeq" id="WP_386057362.1">
    <property type="nucleotide sequence ID" value="NZ_JBHTKL010000001.1"/>
</dbReference>
<comment type="caution">
    <text evidence="1">The sequence shown here is derived from an EMBL/GenBank/DDBJ whole genome shotgun (WGS) entry which is preliminary data.</text>
</comment>
<organism evidence="1 2">
    <name type="scientific">Thalassobacillus hwangdonensis</name>
    <dbReference type="NCBI Taxonomy" id="546108"/>
    <lineage>
        <taxon>Bacteria</taxon>
        <taxon>Bacillati</taxon>
        <taxon>Bacillota</taxon>
        <taxon>Bacilli</taxon>
        <taxon>Bacillales</taxon>
        <taxon>Bacillaceae</taxon>
        <taxon>Thalassobacillus</taxon>
    </lineage>
</organism>
<proteinExistence type="predicted"/>
<keyword evidence="2" id="KW-1185">Reference proteome</keyword>
<reference evidence="2" key="1">
    <citation type="journal article" date="2019" name="Int. J. Syst. Evol. Microbiol.">
        <title>The Global Catalogue of Microorganisms (GCM) 10K type strain sequencing project: providing services to taxonomists for standard genome sequencing and annotation.</title>
        <authorList>
            <consortium name="The Broad Institute Genomics Platform"/>
            <consortium name="The Broad Institute Genome Sequencing Center for Infectious Disease"/>
            <person name="Wu L."/>
            <person name="Ma J."/>
        </authorList>
    </citation>
    <scope>NUCLEOTIDE SEQUENCE [LARGE SCALE GENOMIC DNA]</scope>
    <source>
        <strain evidence="2">CCUG 56607</strain>
    </source>
</reference>
<evidence type="ECO:0000313" key="1">
    <source>
        <dbReference type="EMBL" id="MFD1018677.1"/>
    </source>
</evidence>
<sequence>MKIKQGNYRNPGTGAVEYAREFVEGKSMLESLPTITSLMKGELHDVGNKRIKRCDYCGYHYNDQTRPNNSKTCSKECKIARDTLNRKMKQADKALLNPKKTKKQEYYLDWLEYPFWINEYEMLKHTWKHEPSYGLSKVEQIAAAKQRTERIGGRRKPKYCTPMDKRGEKAHRVRVKFAKSDRNPSEVKTYRMDPDEITSYLVSKYGEKHLQSARRKAIEHRRS</sequence>
<dbReference type="EMBL" id="JBHTKL010000001">
    <property type="protein sequence ID" value="MFD1018677.1"/>
    <property type="molecule type" value="Genomic_DNA"/>
</dbReference>
<evidence type="ECO:0000313" key="2">
    <source>
        <dbReference type="Proteomes" id="UP001596990"/>
    </source>
</evidence>
<name>A0ABW3KYR6_9BACI</name>
<protein>
    <recommendedName>
        <fullName evidence="3">Nuclease associated modular domain-containing protein</fullName>
    </recommendedName>
</protein>
<dbReference type="Proteomes" id="UP001596990">
    <property type="component" value="Unassembled WGS sequence"/>
</dbReference>